<keyword evidence="7" id="KW-0378">Hydrolase</keyword>
<dbReference type="SUPFAM" id="SSF51126">
    <property type="entry name" value="Pectin lyase-like"/>
    <property type="match status" value="1"/>
</dbReference>
<organism evidence="17 18">
    <name type="scientific">Hibiscus syriacus</name>
    <name type="common">Rose of Sharon</name>
    <dbReference type="NCBI Taxonomy" id="106335"/>
    <lineage>
        <taxon>Eukaryota</taxon>
        <taxon>Viridiplantae</taxon>
        <taxon>Streptophyta</taxon>
        <taxon>Embryophyta</taxon>
        <taxon>Tracheophyta</taxon>
        <taxon>Spermatophyta</taxon>
        <taxon>Magnoliopsida</taxon>
        <taxon>eudicotyledons</taxon>
        <taxon>Gunneridae</taxon>
        <taxon>Pentapetalae</taxon>
        <taxon>rosids</taxon>
        <taxon>malvids</taxon>
        <taxon>Malvales</taxon>
        <taxon>Malvaceae</taxon>
        <taxon>Malvoideae</taxon>
        <taxon>Hibiscus</taxon>
    </lineage>
</organism>
<comment type="subcellular location">
    <subcellularLocation>
        <location evidence="1">Membrane</location>
        <topology evidence="1">Multi-pass membrane protein</topology>
    </subcellularLocation>
</comment>
<feature type="transmembrane region" description="Helical" evidence="14">
    <location>
        <begin position="652"/>
        <end position="676"/>
    </location>
</feature>
<dbReference type="GO" id="GO:0042545">
    <property type="term" value="P:cell wall modification"/>
    <property type="evidence" value="ECO:0007669"/>
    <property type="project" value="InterPro"/>
</dbReference>
<feature type="domain" description="Pectinesterase catalytic" evidence="16">
    <location>
        <begin position="38"/>
        <end position="316"/>
    </location>
</feature>
<evidence type="ECO:0000259" key="16">
    <source>
        <dbReference type="Pfam" id="PF01095"/>
    </source>
</evidence>
<feature type="transmembrane region" description="Helical" evidence="14">
    <location>
        <begin position="688"/>
        <end position="710"/>
    </location>
</feature>
<accession>A0A6A2YZH7</accession>
<feature type="transmembrane region" description="Helical" evidence="14">
    <location>
        <begin position="716"/>
        <end position="738"/>
    </location>
</feature>
<comment type="catalytic activity">
    <reaction evidence="12">
        <text>[(1-&gt;4)-alpha-D-galacturonosyl methyl ester](n) + n H2O = [(1-&gt;4)-alpha-D-galacturonosyl](n) + n methanol + n H(+)</text>
        <dbReference type="Rhea" id="RHEA:22380"/>
        <dbReference type="Rhea" id="RHEA-COMP:14570"/>
        <dbReference type="Rhea" id="RHEA-COMP:14573"/>
        <dbReference type="ChEBI" id="CHEBI:15377"/>
        <dbReference type="ChEBI" id="CHEBI:15378"/>
        <dbReference type="ChEBI" id="CHEBI:17790"/>
        <dbReference type="ChEBI" id="CHEBI:140522"/>
        <dbReference type="ChEBI" id="CHEBI:140523"/>
        <dbReference type="EC" id="3.1.1.11"/>
    </reaction>
</comment>
<dbReference type="Proteomes" id="UP000436088">
    <property type="component" value="Unassembled WGS sequence"/>
</dbReference>
<dbReference type="EC" id="3.1.1.11" evidence="4"/>
<comment type="function">
    <text evidence="13">Acts in the modification of cell walls via demethylesterification of cell wall pectin.</text>
</comment>
<evidence type="ECO:0000256" key="3">
    <source>
        <dbReference type="ARBA" id="ARBA00008891"/>
    </source>
</evidence>
<proteinExistence type="inferred from homology"/>
<feature type="transmembrane region" description="Helical" evidence="14">
    <location>
        <begin position="400"/>
        <end position="420"/>
    </location>
</feature>
<evidence type="ECO:0000256" key="14">
    <source>
        <dbReference type="SAM" id="Phobius"/>
    </source>
</evidence>
<evidence type="ECO:0000256" key="4">
    <source>
        <dbReference type="ARBA" id="ARBA00013229"/>
    </source>
</evidence>
<dbReference type="InterPro" id="IPR009716">
    <property type="entry name" value="Ferroportin-1"/>
</dbReference>
<name>A0A6A2YZH7_HIBSY</name>
<keyword evidence="18" id="KW-1185">Reference proteome</keyword>
<dbReference type="InterPro" id="IPR000070">
    <property type="entry name" value="Pectinesterase_cat"/>
</dbReference>
<keyword evidence="10 14" id="KW-0472">Membrane</keyword>
<dbReference type="EMBL" id="VEPZ02001236">
    <property type="protein sequence ID" value="KAE8685021.1"/>
    <property type="molecule type" value="Genomic_DNA"/>
</dbReference>
<keyword evidence="6 14" id="KW-0812">Transmembrane</keyword>
<evidence type="ECO:0000256" key="12">
    <source>
        <dbReference type="ARBA" id="ARBA00047928"/>
    </source>
</evidence>
<evidence type="ECO:0000256" key="2">
    <source>
        <dbReference type="ARBA" id="ARBA00005184"/>
    </source>
</evidence>
<dbReference type="GO" id="GO:0005381">
    <property type="term" value="F:iron ion transmembrane transporter activity"/>
    <property type="evidence" value="ECO:0007669"/>
    <property type="project" value="InterPro"/>
</dbReference>
<evidence type="ECO:0000256" key="10">
    <source>
        <dbReference type="ARBA" id="ARBA00023136"/>
    </source>
</evidence>
<keyword evidence="15" id="KW-0732">Signal</keyword>
<dbReference type="GO" id="GO:0016020">
    <property type="term" value="C:membrane"/>
    <property type="evidence" value="ECO:0007669"/>
    <property type="project" value="UniProtKB-SubCell"/>
</dbReference>
<dbReference type="PANTHER" id="PTHR31321">
    <property type="entry name" value="ACYL-COA THIOESTER HYDROLASE YBHC-RELATED"/>
    <property type="match status" value="1"/>
</dbReference>
<evidence type="ECO:0000256" key="1">
    <source>
        <dbReference type="ARBA" id="ARBA00004141"/>
    </source>
</evidence>
<dbReference type="Gene3D" id="2.160.20.10">
    <property type="entry name" value="Single-stranded right-handed beta-helix, Pectin lyase-like"/>
    <property type="match status" value="1"/>
</dbReference>
<keyword evidence="5" id="KW-0813">Transport</keyword>
<evidence type="ECO:0000256" key="6">
    <source>
        <dbReference type="ARBA" id="ARBA00022692"/>
    </source>
</evidence>
<gene>
    <name evidence="17" type="ORF">F3Y22_tig00111105pilonHSYRG00984</name>
</gene>
<evidence type="ECO:0000256" key="13">
    <source>
        <dbReference type="ARBA" id="ARBA00057335"/>
    </source>
</evidence>
<feature type="signal peptide" evidence="15">
    <location>
        <begin position="1"/>
        <end position="23"/>
    </location>
</feature>
<evidence type="ECO:0000256" key="8">
    <source>
        <dbReference type="ARBA" id="ARBA00022989"/>
    </source>
</evidence>
<evidence type="ECO:0000256" key="7">
    <source>
        <dbReference type="ARBA" id="ARBA00022801"/>
    </source>
</evidence>
<comment type="caution">
    <text evidence="17">The sequence shown here is derived from an EMBL/GenBank/DDBJ whole genome shotgun (WGS) entry which is preliminary data.</text>
</comment>
<keyword evidence="8 14" id="KW-1133">Transmembrane helix</keyword>
<evidence type="ECO:0000256" key="15">
    <source>
        <dbReference type="SAM" id="SignalP"/>
    </source>
</evidence>
<feature type="transmembrane region" description="Helical" evidence="14">
    <location>
        <begin position="622"/>
        <end position="640"/>
    </location>
</feature>
<evidence type="ECO:0000313" key="18">
    <source>
        <dbReference type="Proteomes" id="UP000436088"/>
    </source>
</evidence>
<dbReference type="PANTHER" id="PTHR31321:SF120">
    <property type="entry name" value="PECTINESTERASE 52-RELATED"/>
    <property type="match status" value="1"/>
</dbReference>
<dbReference type="UniPathway" id="UPA00545">
    <property type="reaction ID" value="UER00823"/>
</dbReference>
<sequence length="752" mass="81323">MQYKPPLMLMLLTLSLGISVVDADECTGSGGSQIAYTIVVDKSGGGNFTSVQSAIDSIPSNNDRWIKVHINPGVYLEKVTIPKDKPCVVLEGQGRSVTTISFNEHDQTDKSATFTSAADNLVASGITFENSFNHPLLIKRALNYGQVPGVLPAVAARILGDKSAFFECGFHGVQDTLWDALGRHYFYKCYIEGGVDFIFGIGQSLYEDCSINVTAGEFSSELPYGYITAQGRQSPDDPSGFVFKGGVIFGTLQAYLGRAWGPYARVIFQDTTINANVTPQGWDSWKFPGKEENFMYAEVDCQGPGSDTSKRVSWEKKIDLTTLSLVDLICRMTCTTHTVLSEEEQKAVYATPAHPQALYAANFKDIHISAFYASCLAGNVVEQLWNFAWPSALGLLHPSLLPVAVMGFFTKVLQLTFFVVQDQSAMIIHAHSVSSTSASSILLCPWFAVLVLAGAIERLSGVALGVAMECDWVVLLAGISRSIALAQANAVLNRINLLCEIAGTSSFGILLSRYDPKGSTFSSNSNNILHIAPTWLTNKLSTGVLDRAKCSQSCCISSDEGPLPDVDNFLNTGLEAIKLGWREYIQQPVLPASLAYVLLYFNAVLTPGSLMTASLTQHGKAGAVGLIFQASLLTIAVAVYQIGSLAHRNPLLVFLCLIVLSRLGLMSYDIAVAQILQTGIPSSKANHIGTTEISVASLAELMMLGVAIIANEVSHFRFLAVLSLLSVVGAAWIFCRWLSNPTDEQRSLFSFD</sequence>
<evidence type="ECO:0000256" key="5">
    <source>
        <dbReference type="ARBA" id="ARBA00022448"/>
    </source>
</evidence>
<comment type="pathway">
    <text evidence="2">Glycan metabolism; pectin degradation; 2-dehydro-3-deoxy-D-gluconate from pectin: step 1/5.</text>
</comment>
<dbReference type="Pfam" id="PF06963">
    <property type="entry name" value="FPN1"/>
    <property type="match status" value="3"/>
</dbReference>
<dbReference type="GO" id="GO:0045490">
    <property type="term" value="P:pectin catabolic process"/>
    <property type="evidence" value="ECO:0007669"/>
    <property type="project" value="UniProtKB-UniPathway"/>
</dbReference>
<dbReference type="InterPro" id="IPR012334">
    <property type="entry name" value="Pectin_lyas_fold"/>
</dbReference>
<keyword evidence="9" id="KW-0063">Aspartyl esterase</keyword>
<keyword evidence="11" id="KW-0325">Glycoprotein</keyword>
<feature type="chain" id="PRO_5025668888" description="pectinesterase" evidence="15">
    <location>
        <begin position="24"/>
        <end position="752"/>
    </location>
</feature>
<comment type="similarity">
    <text evidence="3">Belongs to the pectinesterase family.</text>
</comment>
<dbReference type="GO" id="GO:0030599">
    <property type="term" value="F:pectinesterase activity"/>
    <property type="evidence" value="ECO:0007669"/>
    <property type="project" value="UniProtKB-EC"/>
</dbReference>
<reference evidence="17" key="1">
    <citation type="submission" date="2019-09" db="EMBL/GenBank/DDBJ databases">
        <title>Draft genome information of white flower Hibiscus syriacus.</title>
        <authorList>
            <person name="Kim Y.-M."/>
        </authorList>
    </citation>
    <scope>NUCLEOTIDE SEQUENCE [LARGE SCALE GENOMIC DNA]</scope>
    <source>
        <strain evidence="17">YM2019G1</strain>
    </source>
</reference>
<feature type="transmembrane region" description="Helical" evidence="14">
    <location>
        <begin position="589"/>
        <end position="610"/>
    </location>
</feature>
<dbReference type="FunFam" id="2.160.20.10:FF:000013">
    <property type="entry name" value="Pectinesterase"/>
    <property type="match status" value="1"/>
</dbReference>
<protein>
    <recommendedName>
        <fullName evidence="4">pectinesterase</fullName>
        <ecNumber evidence="4">3.1.1.11</ecNumber>
    </recommendedName>
</protein>
<evidence type="ECO:0000313" key="17">
    <source>
        <dbReference type="EMBL" id="KAE8685021.1"/>
    </source>
</evidence>
<evidence type="ECO:0000256" key="9">
    <source>
        <dbReference type="ARBA" id="ARBA00023085"/>
    </source>
</evidence>
<dbReference type="InterPro" id="IPR011050">
    <property type="entry name" value="Pectin_lyase_fold/virulence"/>
</dbReference>
<dbReference type="AlphaFoldDB" id="A0A6A2YZH7"/>
<evidence type="ECO:0000256" key="11">
    <source>
        <dbReference type="ARBA" id="ARBA00023180"/>
    </source>
</evidence>
<dbReference type="Pfam" id="PF01095">
    <property type="entry name" value="Pectinesterase"/>
    <property type="match status" value="1"/>
</dbReference>